<dbReference type="EMBL" id="CP093345">
    <property type="protein sequence ID" value="WOG94410.1"/>
    <property type="molecule type" value="Genomic_DNA"/>
</dbReference>
<dbReference type="Gene3D" id="3.80.10.10">
    <property type="entry name" value="Ribonuclease Inhibitor"/>
    <property type="match status" value="1"/>
</dbReference>
<sequence length="444" mass="50313">MDYDTKRGQLDTGSRAVDRISNLPVNLKDLILERLPLHDAARTAVLSKSWRNVWEMQPVLVFDNVFFSRMVSGKDEQGQVSNVSRTISNILLLHDGPVSRFHLSVPLEFPLHKCLDADLWIKRISKSGIRILELSNETRVPYTMPSYLFSCLELTHLTLENCILNPPGRFGGFRNLIEVTLSRVEIAANMSFGTRLKRITLDGCTGIKHLGCQFNYQHNLIRELVIISSEGIDWRWFATTKKVHFLGLSLEGSSNSRKNITDLDKLLGNMPNIEELFLDKFFLRFLKPGASLSNRLTTTLVNLKTLLLSCAGGWDWVIIQRILCLIRSSPKLKKLHIWPELGVDRVHGTDSMAASRVEQYMLSPNFGNMILDQLETVHLEEVKGSRCELHFIKLLLASSPALRWMKISKSNTIGGPREELRILGEVTRLPRGSATAELIWTSAL</sequence>
<evidence type="ECO:0000313" key="2">
    <source>
        <dbReference type="EMBL" id="WOG94410.1"/>
    </source>
</evidence>
<reference evidence="2" key="2">
    <citation type="submission" date="2022-03" db="EMBL/GenBank/DDBJ databases">
        <title>Draft title - Genomic analysis of global carrot germplasm unveils the trajectory of domestication and the origin of high carotenoid orange carrot.</title>
        <authorList>
            <person name="Iorizzo M."/>
            <person name="Ellison S."/>
            <person name="Senalik D."/>
            <person name="Macko-Podgorni A."/>
            <person name="Grzebelus D."/>
            <person name="Bostan H."/>
            <person name="Rolling W."/>
            <person name="Curaba J."/>
            <person name="Simon P."/>
        </authorList>
    </citation>
    <scope>NUCLEOTIDE SEQUENCE</scope>
    <source>
        <tissue evidence="2">Leaf</tissue>
    </source>
</reference>
<feature type="domain" description="F-box" evidence="1">
    <location>
        <begin position="23"/>
        <end position="63"/>
    </location>
</feature>
<gene>
    <name evidence="2" type="ORF">DCAR_0313705</name>
</gene>
<dbReference type="SUPFAM" id="SSF52047">
    <property type="entry name" value="RNI-like"/>
    <property type="match status" value="1"/>
</dbReference>
<keyword evidence="3" id="KW-1185">Reference proteome</keyword>
<dbReference type="InterPro" id="IPR032675">
    <property type="entry name" value="LRR_dom_sf"/>
</dbReference>
<dbReference type="Pfam" id="PF00646">
    <property type="entry name" value="F-box"/>
    <property type="match status" value="1"/>
</dbReference>
<protein>
    <recommendedName>
        <fullName evidence="1">F-box domain-containing protein</fullName>
    </recommendedName>
</protein>
<evidence type="ECO:0000313" key="3">
    <source>
        <dbReference type="Proteomes" id="UP000077755"/>
    </source>
</evidence>
<evidence type="ECO:0000259" key="1">
    <source>
        <dbReference type="SMART" id="SM00256"/>
    </source>
</evidence>
<dbReference type="SUPFAM" id="SSF81383">
    <property type="entry name" value="F-box domain"/>
    <property type="match status" value="1"/>
</dbReference>
<dbReference type="PANTHER" id="PTHR31639:SF312">
    <property type="entry name" value="CYCLIN-LIKE F-BOX"/>
    <property type="match status" value="1"/>
</dbReference>
<dbReference type="InterPro" id="IPR036047">
    <property type="entry name" value="F-box-like_dom_sf"/>
</dbReference>
<accession>A0AAF1AW44</accession>
<proteinExistence type="predicted"/>
<dbReference type="KEGG" id="dcr:108213612"/>
<dbReference type="AlphaFoldDB" id="A0AAF1AW44"/>
<dbReference type="Proteomes" id="UP000077755">
    <property type="component" value="Chromosome 3"/>
</dbReference>
<dbReference type="PANTHER" id="PTHR31639">
    <property type="entry name" value="F-BOX PROTEIN-LIKE"/>
    <property type="match status" value="1"/>
</dbReference>
<reference evidence="2" key="1">
    <citation type="journal article" date="2016" name="Nat. Genet.">
        <title>A high-quality carrot genome assembly provides new insights into carotenoid accumulation and asterid genome evolution.</title>
        <authorList>
            <person name="Iorizzo M."/>
            <person name="Ellison S."/>
            <person name="Senalik D."/>
            <person name="Zeng P."/>
            <person name="Satapoomin P."/>
            <person name="Huang J."/>
            <person name="Bowman M."/>
            <person name="Iovene M."/>
            <person name="Sanseverino W."/>
            <person name="Cavagnaro P."/>
            <person name="Yildiz M."/>
            <person name="Macko-Podgorni A."/>
            <person name="Moranska E."/>
            <person name="Grzebelus E."/>
            <person name="Grzebelus D."/>
            <person name="Ashrafi H."/>
            <person name="Zheng Z."/>
            <person name="Cheng S."/>
            <person name="Spooner D."/>
            <person name="Van Deynze A."/>
            <person name="Simon P."/>
        </authorList>
    </citation>
    <scope>NUCLEOTIDE SEQUENCE</scope>
    <source>
        <tissue evidence="2">Leaf</tissue>
    </source>
</reference>
<dbReference type="SMART" id="SM00256">
    <property type="entry name" value="FBOX"/>
    <property type="match status" value="1"/>
</dbReference>
<organism evidence="2 3">
    <name type="scientific">Daucus carota subsp. sativus</name>
    <name type="common">Carrot</name>
    <dbReference type="NCBI Taxonomy" id="79200"/>
    <lineage>
        <taxon>Eukaryota</taxon>
        <taxon>Viridiplantae</taxon>
        <taxon>Streptophyta</taxon>
        <taxon>Embryophyta</taxon>
        <taxon>Tracheophyta</taxon>
        <taxon>Spermatophyta</taxon>
        <taxon>Magnoliopsida</taxon>
        <taxon>eudicotyledons</taxon>
        <taxon>Gunneridae</taxon>
        <taxon>Pentapetalae</taxon>
        <taxon>asterids</taxon>
        <taxon>campanulids</taxon>
        <taxon>Apiales</taxon>
        <taxon>Apiaceae</taxon>
        <taxon>Apioideae</taxon>
        <taxon>Scandiceae</taxon>
        <taxon>Daucinae</taxon>
        <taxon>Daucus</taxon>
        <taxon>Daucus sect. Daucus</taxon>
    </lineage>
</organism>
<dbReference type="InterPro" id="IPR001810">
    <property type="entry name" value="F-box_dom"/>
</dbReference>
<name>A0AAF1AW44_DAUCS</name>